<evidence type="ECO:0000256" key="5">
    <source>
        <dbReference type="ARBA" id="ARBA00023242"/>
    </source>
</evidence>
<dbReference type="SUPFAM" id="SSF57701">
    <property type="entry name" value="Zn2/Cys6 DNA-binding domain"/>
    <property type="match status" value="1"/>
</dbReference>
<evidence type="ECO:0000313" key="9">
    <source>
        <dbReference type="Proteomes" id="UP000249402"/>
    </source>
</evidence>
<dbReference type="VEuPathDB" id="FungiDB:BO80DRAFT_347438"/>
<dbReference type="PANTHER" id="PTHR31668:SF26">
    <property type="entry name" value="GLUCOSE TRANSPORT TRANSCRIPTION REGULATOR RGT1-RELATED"/>
    <property type="match status" value="1"/>
</dbReference>
<dbReference type="GO" id="GO:0000981">
    <property type="term" value="F:DNA-binding transcription factor activity, RNA polymerase II-specific"/>
    <property type="evidence" value="ECO:0007669"/>
    <property type="project" value="InterPro"/>
</dbReference>
<proteinExistence type="predicted"/>
<feature type="region of interest" description="Disordered" evidence="6">
    <location>
        <begin position="401"/>
        <end position="421"/>
    </location>
</feature>
<dbReference type="SMART" id="SM00066">
    <property type="entry name" value="GAL4"/>
    <property type="match status" value="1"/>
</dbReference>
<accession>A0A395H9P2</accession>
<name>A0A395H9P2_9EURO</name>
<dbReference type="Pfam" id="PF00172">
    <property type="entry name" value="Zn_clus"/>
    <property type="match status" value="1"/>
</dbReference>
<keyword evidence="4" id="KW-0804">Transcription</keyword>
<evidence type="ECO:0000256" key="6">
    <source>
        <dbReference type="SAM" id="MobiDB-lite"/>
    </source>
</evidence>
<reference evidence="8 9" key="1">
    <citation type="submission" date="2018-02" db="EMBL/GenBank/DDBJ databases">
        <title>The genomes of Aspergillus section Nigri reveals drivers in fungal speciation.</title>
        <authorList>
            <consortium name="DOE Joint Genome Institute"/>
            <person name="Vesth T.C."/>
            <person name="Nybo J."/>
            <person name="Theobald S."/>
            <person name="Brandl J."/>
            <person name="Frisvad J.C."/>
            <person name="Nielsen K.F."/>
            <person name="Lyhne E.K."/>
            <person name="Kogle M.E."/>
            <person name="Kuo A."/>
            <person name="Riley R."/>
            <person name="Clum A."/>
            <person name="Nolan M."/>
            <person name="Lipzen A."/>
            <person name="Salamov A."/>
            <person name="Henrissat B."/>
            <person name="Wiebenga A."/>
            <person name="De vries R.P."/>
            <person name="Grigoriev I.V."/>
            <person name="Mortensen U.H."/>
            <person name="Andersen M.R."/>
            <person name="Baker S.E."/>
        </authorList>
    </citation>
    <scope>NUCLEOTIDE SEQUENCE [LARGE SCALE GENOMIC DNA]</scope>
    <source>
        <strain evidence="8 9">CBS 121593</strain>
    </source>
</reference>
<keyword evidence="1" id="KW-0479">Metal-binding</keyword>
<dbReference type="Gene3D" id="4.10.240.10">
    <property type="entry name" value="Zn(2)-C6 fungal-type DNA-binding domain"/>
    <property type="match status" value="1"/>
</dbReference>
<evidence type="ECO:0000256" key="4">
    <source>
        <dbReference type="ARBA" id="ARBA00023163"/>
    </source>
</evidence>
<dbReference type="GO" id="GO:0008270">
    <property type="term" value="F:zinc ion binding"/>
    <property type="evidence" value="ECO:0007669"/>
    <property type="project" value="InterPro"/>
</dbReference>
<dbReference type="EMBL" id="KZ824424">
    <property type="protein sequence ID" value="RAL04346.1"/>
    <property type="molecule type" value="Genomic_DNA"/>
</dbReference>
<dbReference type="PROSITE" id="PS50048">
    <property type="entry name" value="ZN2_CY6_FUNGAL_2"/>
    <property type="match status" value="1"/>
</dbReference>
<dbReference type="GeneID" id="37220286"/>
<dbReference type="AlphaFoldDB" id="A0A395H9P2"/>
<evidence type="ECO:0000256" key="3">
    <source>
        <dbReference type="ARBA" id="ARBA00023125"/>
    </source>
</evidence>
<dbReference type="GO" id="GO:0003677">
    <property type="term" value="F:DNA binding"/>
    <property type="evidence" value="ECO:0007669"/>
    <property type="project" value="UniProtKB-KW"/>
</dbReference>
<dbReference type="PANTHER" id="PTHR31668">
    <property type="entry name" value="GLUCOSE TRANSPORT TRANSCRIPTION REGULATOR RGT1-RELATED-RELATED"/>
    <property type="match status" value="1"/>
</dbReference>
<organism evidence="8 9">
    <name type="scientific">Aspergillus ibericus CBS 121593</name>
    <dbReference type="NCBI Taxonomy" id="1448316"/>
    <lineage>
        <taxon>Eukaryota</taxon>
        <taxon>Fungi</taxon>
        <taxon>Dikarya</taxon>
        <taxon>Ascomycota</taxon>
        <taxon>Pezizomycotina</taxon>
        <taxon>Eurotiomycetes</taxon>
        <taxon>Eurotiomycetidae</taxon>
        <taxon>Eurotiales</taxon>
        <taxon>Aspergillaceae</taxon>
        <taxon>Aspergillus</taxon>
        <taxon>Aspergillus subgen. Circumdati</taxon>
    </lineage>
</organism>
<sequence length="470" mass="50159">MYSSAPIDQPMAQPIYTPDEIGFDAPSKREALSMPPLVRNESHYDMVDRSTGCMSPSTELDGKNRHSTRRRIQVACNRCRKRKIKCSGDPGDGQGCSNCRTAGFASCQFLRVNSSIMQTKVGGWACPSATATMSSHRPGLYVPSMTPKVGGASMTAPPTSRMVSFTRTANYAGGIESAHSPSTYHRFPLSIDPPVHYEDDASAYAVPSSAYTMPGFAPNVFMDFYPWNPKAWHSVPVGRTPTGPVFSDSDAEAALGPPGVFNPTQSTEGPPIVPTMGFSAAEGQGENRTLSNLGRNQAQMGLGAFTTPEAALSGLPHDGRMGSWTPKGAFLNHGNMPNPHGGCRSGLLNRSKPTAESLYGLLPSSGPSSPLVPTTMDAIDAGDGQPSRTFSHSHLPDYGSDTYVYSSSERRDKGHSKADGLEPLLMNGLTYSRPHFLAPHSSPPLVPTSAFRSTTDMHHAAIPSLGSSEY</sequence>
<dbReference type="GO" id="GO:0009893">
    <property type="term" value="P:positive regulation of metabolic process"/>
    <property type="evidence" value="ECO:0007669"/>
    <property type="project" value="UniProtKB-ARBA"/>
</dbReference>
<gene>
    <name evidence="8" type="ORF">BO80DRAFT_347438</name>
</gene>
<dbReference type="InterPro" id="IPR001138">
    <property type="entry name" value="Zn2Cys6_DnaBD"/>
</dbReference>
<protein>
    <recommendedName>
        <fullName evidence="7">Zn(2)-C6 fungal-type domain-containing protein</fullName>
    </recommendedName>
</protein>
<dbReference type="OrthoDB" id="5394557at2759"/>
<dbReference type="PROSITE" id="PS00463">
    <property type="entry name" value="ZN2_CY6_FUNGAL_1"/>
    <property type="match status" value="1"/>
</dbReference>
<keyword evidence="5" id="KW-0539">Nucleus</keyword>
<dbReference type="Proteomes" id="UP000249402">
    <property type="component" value="Unassembled WGS sequence"/>
</dbReference>
<keyword evidence="9" id="KW-1185">Reference proteome</keyword>
<dbReference type="STRING" id="1448316.A0A395H9P2"/>
<evidence type="ECO:0000256" key="1">
    <source>
        <dbReference type="ARBA" id="ARBA00022723"/>
    </source>
</evidence>
<keyword evidence="2" id="KW-0805">Transcription regulation</keyword>
<dbReference type="RefSeq" id="XP_025578673.1">
    <property type="nucleotide sequence ID" value="XM_025715421.1"/>
</dbReference>
<feature type="domain" description="Zn(2)-C6 fungal-type" evidence="7">
    <location>
        <begin position="75"/>
        <end position="109"/>
    </location>
</feature>
<evidence type="ECO:0000256" key="2">
    <source>
        <dbReference type="ARBA" id="ARBA00023015"/>
    </source>
</evidence>
<keyword evidence="3" id="KW-0238">DNA-binding</keyword>
<evidence type="ECO:0000313" key="8">
    <source>
        <dbReference type="EMBL" id="RAL04346.1"/>
    </source>
</evidence>
<feature type="compositionally biased region" description="Basic and acidic residues" evidence="6">
    <location>
        <begin position="408"/>
        <end position="420"/>
    </location>
</feature>
<dbReference type="InterPro" id="IPR050797">
    <property type="entry name" value="Carb_Metab_Trans_Reg"/>
</dbReference>
<dbReference type="CDD" id="cd00067">
    <property type="entry name" value="GAL4"/>
    <property type="match status" value="1"/>
</dbReference>
<dbReference type="InterPro" id="IPR036864">
    <property type="entry name" value="Zn2-C6_fun-type_DNA-bd_sf"/>
</dbReference>
<evidence type="ECO:0000259" key="7">
    <source>
        <dbReference type="PROSITE" id="PS50048"/>
    </source>
</evidence>